<evidence type="ECO:0000256" key="2">
    <source>
        <dbReference type="ARBA" id="ARBA00022540"/>
    </source>
</evidence>
<sequence>MAPFSLADIVSALPSEDDAWGPPVPSGNTLDGIPYAPFSKGDKLGRMADWSSDSKDSRERRPAYNRNYRDQQVYGAGTSSLFAVQVAEDESSFSVVDNTRTSVKTRGFGRGGGTIFRGRGQRGGAQRGRGGAFQRTTTGRGGHAGGDRYYDQRGGRGNRGRRFGWKDYDKPQRNRDSSVTIRPEWSMLEEIDFSRLSKLNLETPDGEDLDNYGFLYYYDRSYDKAPVKNSERRLQSLDRAAYNVTTSADPVIQELAERDEATVFATADILSMLMCASRSVYSWDIIIVKHGNKIYFDKRDNASIDLVTVNENAADAPMEASEGQAGAKQDAINTPGALALEATIINHNFALQTVIESDNAKVDFAHPNPFYNPAEETEPLASKAFKYRRFDLSLEKDEEPVHIIVRTEVDAVLKNNVSGEDQHVTLKALNEFDHKAQGAGGALDWRTKLYSQRGAVVATEMKNNNVKLARWTTQAILAKSDVMKLGFVARANPRSATAHMILGVVGYKPREFALQMNLNMANGWGIVRTIIDLVNSLDGDDDEDGQEDKIKKYVLVKDPNKSVIRLYSVPTNTFEEDDDAGEKVEKEEEKVDEKEE</sequence>
<dbReference type="GO" id="GO:0002191">
    <property type="term" value="P:cap-dependent translational initiation"/>
    <property type="evidence" value="ECO:0007669"/>
    <property type="project" value="UniProtKB-UniRule"/>
</dbReference>
<reference evidence="8" key="1">
    <citation type="journal article" date="2009" name="Genome Res.">
        <title>Comparative genomic analyses of the human fungal pathogens Coccidioides and their relatives.</title>
        <authorList>
            <person name="Sharpton T.J."/>
            <person name="Stajich J.E."/>
            <person name="Rounsley S.D."/>
            <person name="Gardner M.J."/>
            <person name="Wortman J.R."/>
            <person name="Jordar V.S."/>
            <person name="Maiti R."/>
            <person name="Kodira C.D."/>
            <person name="Neafsey D.E."/>
            <person name="Zeng Q."/>
            <person name="Hung C.-Y."/>
            <person name="McMahan C."/>
            <person name="Muszewska A."/>
            <person name="Grynberg M."/>
            <person name="Mandel M.A."/>
            <person name="Kellner E.M."/>
            <person name="Barker B.M."/>
            <person name="Galgiani J.N."/>
            <person name="Orbach M.J."/>
            <person name="Kirkland T.N."/>
            <person name="Cole G.T."/>
            <person name="Henn M.R."/>
            <person name="Birren B.W."/>
            <person name="Taylor J.W."/>
        </authorList>
    </citation>
    <scope>NUCLEOTIDE SEQUENCE [LARGE SCALE GENOMIC DNA]</scope>
    <source>
        <strain evidence="8">UAMH 1704</strain>
    </source>
</reference>
<dbReference type="KEGG" id="ure:UREG_01386"/>
<gene>
    <name evidence="7" type="ORF">UREG_01386</name>
</gene>
<dbReference type="GO" id="GO:0098808">
    <property type="term" value="F:mRNA cap binding"/>
    <property type="evidence" value="ECO:0007669"/>
    <property type="project" value="UniProtKB-UniRule"/>
</dbReference>
<keyword evidence="3" id="KW-0694">RNA-binding</keyword>
<feature type="region of interest" description="Disordered" evidence="6">
    <location>
        <begin position="573"/>
        <end position="596"/>
    </location>
</feature>
<comment type="domain">
    <text evidence="5">The RNA gate region regulates mRNA cap recognition to prevent promiscuous mRNA-binding before assembly of eif3d into the full eukaryotic translation initiation factor 3 (eIF-3) complex.</text>
</comment>
<feature type="compositionally biased region" description="Basic and acidic residues" evidence="6">
    <location>
        <begin position="40"/>
        <end position="62"/>
    </location>
</feature>
<dbReference type="EMBL" id="CH476615">
    <property type="protein sequence ID" value="EEP76537.1"/>
    <property type="molecule type" value="Genomic_DNA"/>
</dbReference>
<evidence type="ECO:0000313" key="8">
    <source>
        <dbReference type="Proteomes" id="UP000002058"/>
    </source>
</evidence>
<feature type="region of interest" description="Disordered" evidence="6">
    <location>
        <begin position="15"/>
        <end position="65"/>
    </location>
</feature>
<dbReference type="STRING" id="336963.C4JHW1"/>
<evidence type="ECO:0000256" key="1">
    <source>
        <dbReference type="ARBA" id="ARBA00022490"/>
    </source>
</evidence>
<dbReference type="GO" id="GO:0071541">
    <property type="term" value="C:eukaryotic translation initiation factor 3 complex, eIF3m"/>
    <property type="evidence" value="ECO:0007669"/>
    <property type="project" value="EnsemblFungi"/>
</dbReference>
<keyword evidence="4 5" id="KW-0648">Protein biosynthesis</keyword>
<dbReference type="GO" id="GO:0071540">
    <property type="term" value="C:eukaryotic translation initiation factor 3 complex, eIF3e"/>
    <property type="evidence" value="ECO:0007669"/>
    <property type="project" value="EnsemblFungi"/>
</dbReference>
<dbReference type="GO" id="GO:0003743">
    <property type="term" value="F:translation initiation factor activity"/>
    <property type="evidence" value="ECO:0007669"/>
    <property type="project" value="UniProtKB-UniRule"/>
</dbReference>
<dbReference type="HOGENOM" id="CLU_024521_2_0_1"/>
<dbReference type="VEuPathDB" id="FungiDB:UREG_01386"/>
<feature type="compositionally biased region" description="Basic and acidic residues" evidence="6">
    <location>
        <begin position="581"/>
        <end position="596"/>
    </location>
</feature>
<feature type="region of interest" description="RNA gate" evidence="5">
    <location>
        <begin position="303"/>
        <end position="317"/>
    </location>
</feature>
<feature type="region of interest" description="Disordered" evidence="6">
    <location>
        <begin position="104"/>
        <end position="177"/>
    </location>
</feature>
<dbReference type="GO" id="GO:0005829">
    <property type="term" value="C:cytosol"/>
    <property type="evidence" value="ECO:0007669"/>
    <property type="project" value="EnsemblFungi"/>
</dbReference>
<dbReference type="OMA" id="FMDKRDN"/>
<name>C4JHW1_UNCRE</name>
<dbReference type="InterPro" id="IPR007783">
    <property type="entry name" value="eIF3d"/>
</dbReference>
<evidence type="ECO:0000256" key="3">
    <source>
        <dbReference type="ARBA" id="ARBA00022884"/>
    </source>
</evidence>
<feature type="compositionally biased region" description="Basic and acidic residues" evidence="6">
    <location>
        <begin position="164"/>
        <end position="176"/>
    </location>
</feature>
<comment type="subcellular location">
    <subcellularLocation>
        <location evidence="5">Cytoplasm</location>
    </subcellularLocation>
</comment>
<accession>C4JHW1</accession>
<dbReference type="RefSeq" id="XP_002541870.1">
    <property type="nucleotide sequence ID" value="XM_002541824.1"/>
</dbReference>
<evidence type="ECO:0000256" key="6">
    <source>
        <dbReference type="SAM" id="MobiDB-lite"/>
    </source>
</evidence>
<dbReference type="PIRSF" id="PIRSF016281">
    <property type="entry name" value="EIF-3_zeta"/>
    <property type="match status" value="1"/>
</dbReference>
<evidence type="ECO:0000256" key="4">
    <source>
        <dbReference type="ARBA" id="ARBA00022917"/>
    </source>
</evidence>
<dbReference type="GeneID" id="8442715"/>
<keyword evidence="2 5" id="KW-0396">Initiation factor</keyword>
<organism evidence="7 8">
    <name type="scientific">Uncinocarpus reesii (strain UAMH 1704)</name>
    <dbReference type="NCBI Taxonomy" id="336963"/>
    <lineage>
        <taxon>Eukaryota</taxon>
        <taxon>Fungi</taxon>
        <taxon>Dikarya</taxon>
        <taxon>Ascomycota</taxon>
        <taxon>Pezizomycotina</taxon>
        <taxon>Eurotiomycetes</taxon>
        <taxon>Eurotiomycetidae</taxon>
        <taxon>Onygenales</taxon>
        <taxon>Onygenaceae</taxon>
        <taxon>Uncinocarpus</taxon>
    </lineage>
</organism>
<dbReference type="PANTHER" id="PTHR12399:SF0">
    <property type="entry name" value="EUKARYOTIC TRANSLATION INITIATION FACTOR 3 SUBUNIT D"/>
    <property type="match status" value="1"/>
</dbReference>
<dbReference type="AlphaFoldDB" id="C4JHW1"/>
<dbReference type="Proteomes" id="UP000002058">
    <property type="component" value="Unassembled WGS sequence"/>
</dbReference>
<dbReference type="Pfam" id="PF05091">
    <property type="entry name" value="eIF-3_zeta"/>
    <property type="match status" value="1"/>
</dbReference>
<feature type="compositionally biased region" description="Basic and acidic residues" evidence="6">
    <location>
        <begin position="145"/>
        <end position="154"/>
    </location>
</feature>
<proteinExistence type="inferred from homology"/>
<comment type="similarity">
    <text evidence="5">Belongs to the eIF-3 subunit D family.</text>
</comment>
<dbReference type="HAMAP" id="MF_03003">
    <property type="entry name" value="eIF3d"/>
    <property type="match status" value="1"/>
</dbReference>
<protein>
    <recommendedName>
        <fullName evidence="5">Eukaryotic translation initiation factor 3 subunit D</fullName>
        <shortName evidence="5">eIF3d</shortName>
    </recommendedName>
</protein>
<comment type="subunit">
    <text evidence="5">Component of the eukaryotic translation initiation factor 3 (eIF-3) complex.</text>
</comment>
<keyword evidence="1 5" id="KW-0963">Cytoplasm</keyword>
<dbReference type="GO" id="GO:0016282">
    <property type="term" value="C:eukaryotic 43S preinitiation complex"/>
    <property type="evidence" value="ECO:0007669"/>
    <property type="project" value="UniProtKB-UniRule"/>
</dbReference>
<dbReference type="GO" id="GO:0001732">
    <property type="term" value="P:formation of cytoplasmic translation initiation complex"/>
    <property type="evidence" value="ECO:0007669"/>
    <property type="project" value="UniProtKB-UniRule"/>
</dbReference>
<dbReference type="InParanoid" id="C4JHW1"/>
<dbReference type="eggNOG" id="KOG2479">
    <property type="taxonomic scope" value="Eukaryota"/>
</dbReference>
<dbReference type="GO" id="GO:0033290">
    <property type="term" value="C:eukaryotic 48S preinitiation complex"/>
    <property type="evidence" value="ECO:0007669"/>
    <property type="project" value="UniProtKB-UniRule"/>
</dbReference>
<comment type="function">
    <text evidence="5">mRNA cap-binding component of the eukaryotic translation initiation factor 3 (eIF-3) complex, which is involved in protein synthesis of a specialized repertoire of mRNAs and, together with other initiation factors, stimulates binding of mRNA and methionyl-tRNAi to the 40S ribosome. The eIF-3 complex specifically targets and initiates translation of a subset of mRNAs involved in cell proliferation. In the eIF-3 complex, eif3d specifically recognizes and binds the 7-methylguanosine cap of a subset of mRNAs.</text>
</comment>
<dbReference type="OrthoDB" id="16538at2759"/>
<keyword evidence="8" id="KW-1185">Reference proteome</keyword>
<evidence type="ECO:0000256" key="5">
    <source>
        <dbReference type="HAMAP-Rule" id="MF_03003"/>
    </source>
</evidence>
<evidence type="ECO:0000313" key="7">
    <source>
        <dbReference type="EMBL" id="EEP76537.1"/>
    </source>
</evidence>
<dbReference type="PANTHER" id="PTHR12399">
    <property type="entry name" value="EUKARYOTIC TRANSLATION INITIATION FACTOR 3 SUBUNIT 7"/>
    <property type="match status" value="1"/>
</dbReference>
<feature type="compositionally biased region" description="Gly residues" evidence="6">
    <location>
        <begin position="108"/>
        <end position="131"/>
    </location>
</feature>